<gene>
    <name evidence="1" type="ORF">L3Q82_016687</name>
</gene>
<protein>
    <submittedName>
        <fullName evidence="1">Uncharacterized protein</fullName>
    </submittedName>
</protein>
<keyword evidence="2" id="KW-1185">Reference proteome</keyword>
<reference evidence="1" key="1">
    <citation type="submission" date="2022-04" db="EMBL/GenBank/DDBJ databases">
        <title>Jade perch genome.</title>
        <authorList>
            <person name="Chao B."/>
        </authorList>
    </citation>
    <scope>NUCLEOTIDE SEQUENCE</scope>
    <source>
        <strain evidence="1">CB-2022</strain>
    </source>
</reference>
<name>A0ACB8X9F1_9TELE</name>
<dbReference type="Proteomes" id="UP000831701">
    <property type="component" value="Chromosome 2"/>
</dbReference>
<evidence type="ECO:0000313" key="2">
    <source>
        <dbReference type="Proteomes" id="UP000831701"/>
    </source>
</evidence>
<sequence length="612" mass="69449">MSLRGSFLSDEQFMCSICLDVFTNPSSTPCGHSFCMACISRYWDESKVFQCPLCKKTFQKRPDLQINRTLREITEQFRSIKGRGGGAVWKEKRGGRGGDRGMSGSMFKELRKKLHRPTPKVPVMLTSVAQDETISTSLTPPVTTSLASSVPNHCPLTALNPPSGPPPPPPPPSRSSSRRRFTVSGAATSNSLPVCETHQRGLVMYCKTDGVCICPECETEDHYDHDTEAVEDVWMETKSKLSVSEQETKEMIRQRIRKIEEIRLSVTELEVGRTHTAIWRWSERRQWCSVCLFSALVCAVERSQAELMEVMEMSRRAAEHQADAMIRQLELEVEELRRRENALTELAQSEDQMHCIKMFTMLSSPPPTKDWSRVSVSSDLGTGTIYRSLATQVEKLQEQLKKIAETGFPASVLEPSPVRQQPRMKRVQEYAVDVTLDCNTAHPKLILSEDMKSVKCGDRNQQLPDIPERFDRVVCVLGREPISSGRHYWEVEVGGKTDWDLGVAKHSINRKGKIEVTPSNGYWFLSLRDKNKYAFHTEHSTDVQLNLQPHKIGIFVDFERGQVSFYNVNAKIHIYTFNDTFNECIYPFFSPCTNKSGKNELPLIITPVTLTE</sequence>
<organism evidence="1 2">
    <name type="scientific">Scortum barcoo</name>
    <name type="common">barcoo grunter</name>
    <dbReference type="NCBI Taxonomy" id="214431"/>
    <lineage>
        <taxon>Eukaryota</taxon>
        <taxon>Metazoa</taxon>
        <taxon>Chordata</taxon>
        <taxon>Craniata</taxon>
        <taxon>Vertebrata</taxon>
        <taxon>Euteleostomi</taxon>
        <taxon>Actinopterygii</taxon>
        <taxon>Neopterygii</taxon>
        <taxon>Teleostei</taxon>
        <taxon>Neoteleostei</taxon>
        <taxon>Acanthomorphata</taxon>
        <taxon>Eupercaria</taxon>
        <taxon>Centrarchiformes</taxon>
        <taxon>Terapontoidei</taxon>
        <taxon>Terapontidae</taxon>
        <taxon>Scortum</taxon>
    </lineage>
</organism>
<evidence type="ECO:0000313" key="1">
    <source>
        <dbReference type="EMBL" id="KAI3376162.1"/>
    </source>
</evidence>
<comment type="caution">
    <text evidence="1">The sequence shown here is derived from an EMBL/GenBank/DDBJ whole genome shotgun (WGS) entry which is preliminary data.</text>
</comment>
<dbReference type="EMBL" id="CM041532">
    <property type="protein sequence ID" value="KAI3376162.1"/>
    <property type="molecule type" value="Genomic_DNA"/>
</dbReference>
<accession>A0ACB8X9F1</accession>
<proteinExistence type="predicted"/>